<evidence type="ECO:0000313" key="2">
    <source>
        <dbReference type="EMBL" id="QJA96865.1"/>
    </source>
</evidence>
<dbReference type="EMBL" id="MT143441">
    <property type="protein sequence ID" value="QJA96865.1"/>
    <property type="molecule type" value="Genomic_DNA"/>
</dbReference>
<name>A0A6M3LW24_9ZZZZ</name>
<protein>
    <submittedName>
        <fullName evidence="2">Uncharacterized protein</fullName>
    </submittedName>
</protein>
<proteinExistence type="predicted"/>
<dbReference type="AlphaFoldDB" id="A0A6M3LW24"/>
<organism evidence="2">
    <name type="scientific">viral metagenome</name>
    <dbReference type="NCBI Taxonomy" id="1070528"/>
    <lineage>
        <taxon>unclassified sequences</taxon>
        <taxon>metagenomes</taxon>
        <taxon>organismal metagenomes</taxon>
    </lineage>
</organism>
<dbReference type="EMBL" id="MT141664">
    <property type="protein sequence ID" value="QJA68956.1"/>
    <property type="molecule type" value="Genomic_DNA"/>
</dbReference>
<sequence>MTTIKGDRECRECGNVIESDNDSEYCWACIDNEEQDNERD</sequence>
<reference evidence="2" key="1">
    <citation type="submission" date="2020-03" db="EMBL/GenBank/DDBJ databases">
        <title>The deep terrestrial virosphere.</title>
        <authorList>
            <person name="Holmfeldt K."/>
            <person name="Nilsson E."/>
            <person name="Simone D."/>
            <person name="Lopez-Fernandez M."/>
            <person name="Wu X."/>
            <person name="de Brujin I."/>
            <person name="Lundin D."/>
            <person name="Andersson A."/>
            <person name="Bertilsson S."/>
            <person name="Dopson M."/>
        </authorList>
    </citation>
    <scope>NUCLEOTIDE SEQUENCE</scope>
    <source>
        <strain evidence="1">MM415A05289</strain>
        <strain evidence="2">MM415B07206</strain>
    </source>
</reference>
<evidence type="ECO:0000313" key="1">
    <source>
        <dbReference type="EMBL" id="QJA68956.1"/>
    </source>
</evidence>
<accession>A0A6M3LW24</accession>
<gene>
    <name evidence="1" type="ORF">MM415A05289_0008</name>
    <name evidence="2" type="ORF">MM415B07206_0004</name>
</gene>